<dbReference type="OrthoDB" id="3105098at2759"/>
<feature type="compositionally biased region" description="Low complexity" evidence="1">
    <location>
        <begin position="153"/>
        <end position="176"/>
    </location>
</feature>
<feature type="region of interest" description="Disordered" evidence="1">
    <location>
        <begin position="25"/>
        <end position="110"/>
    </location>
</feature>
<dbReference type="PANTHER" id="PTHR46010:SF1">
    <property type="entry name" value="PROTEIN IWS1 HOMOLOG"/>
    <property type="match status" value="1"/>
</dbReference>
<dbReference type="PANTHER" id="PTHR46010">
    <property type="entry name" value="PROTEIN IWS1 HOMOLOG"/>
    <property type="match status" value="1"/>
</dbReference>
<feature type="compositionally biased region" description="Basic residues" evidence="1">
    <location>
        <begin position="35"/>
        <end position="44"/>
    </location>
</feature>
<protein>
    <submittedName>
        <fullName evidence="2">Uncharacterized protein</fullName>
    </submittedName>
</protein>
<dbReference type="EMBL" id="JADNYJ010000229">
    <property type="protein sequence ID" value="KAF8873748.1"/>
    <property type="molecule type" value="Genomic_DNA"/>
</dbReference>
<comment type="caution">
    <text evidence="2">The sequence shown here is derived from an EMBL/GenBank/DDBJ whole genome shotgun (WGS) entry which is preliminary data.</text>
</comment>
<feature type="compositionally biased region" description="Low complexity" evidence="1">
    <location>
        <begin position="184"/>
        <end position="202"/>
    </location>
</feature>
<gene>
    <name evidence="2" type="ORF">CPB84DRAFT_1853893</name>
</gene>
<feature type="region of interest" description="Disordered" evidence="1">
    <location>
        <begin position="125"/>
        <end position="229"/>
    </location>
</feature>
<proteinExistence type="predicted"/>
<organism evidence="2 3">
    <name type="scientific">Gymnopilus junonius</name>
    <name type="common">Spectacular rustgill mushroom</name>
    <name type="synonym">Gymnopilus spectabilis subsp. junonius</name>
    <dbReference type="NCBI Taxonomy" id="109634"/>
    <lineage>
        <taxon>Eukaryota</taxon>
        <taxon>Fungi</taxon>
        <taxon>Dikarya</taxon>
        <taxon>Basidiomycota</taxon>
        <taxon>Agaricomycotina</taxon>
        <taxon>Agaricomycetes</taxon>
        <taxon>Agaricomycetidae</taxon>
        <taxon>Agaricales</taxon>
        <taxon>Agaricineae</taxon>
        <taxon>Hymenogastraceae</taxon>
        <taxon>Gymnopilus</taxon>
    </lineage>
</organism>
<feature type="region of interest" description="Disordered" evidence="1">
    <location>
        <begin position="560"/>
        <end position="637"/>
    </location>
</feature>
<dbReference type="InterPro" id="IPR051037">
    <property type="entry name" value="RNAPII_TF_IWS1"/>
</dbReference>
<reference evidence="2" key="1">
    <citation type="submission" date="2020-11" db="EMBL/GenBank/DDBJ databases">
        <authorList>
            <consortium name="DOE Joint Genome Institute"/>
            <person name="Ahrendt S."/>
            <person name="Riley R."/>
            <person name="Andreopoulos W."/>
            <person name="LaButti K."/>
            <person name="Pangilinan J."/>
            <person name="Ruiz-duenas F.J."/>
            <person name="Barrasa J.M."/>
            <person name="Sanchez-Garcia M."/>
            <person name="Camarero S."/>
            <person name="Miyauchi S."/>
            <person name="Serrano A."/>
            <person name="Linde D."/>
            <person name="Babiker R."/>
            <person name="Drula E."/>
            <person name="Ayuso-Fernandez I."/>
            <person name="Pacheco R."/>
            <person name="Padilla G."/>
            <person name="Ferreira P."/>
            <person name="Barriuso J."/>
            <person name="Kellner H."/>
            <person name="Castanera R."/>
            <person name="Alfaro M."/>
            <person name="Ramirez L."/>
            <person name="Pisabarro A.G."/>
            <person name="Kuo A."/>
            <person name="Tritt A."/>
            <person name="Lipzen A."/>
            <person name="He G."/>
            <person name="Yan M."/>
            <person name="Ng V."/>
            <person name="Cullen D."/>
            <person name="Martin F."/>
            <person name="Rosso M.-N."/>
            <person name="Henrissat B."/>
            <person name="Hibbett D."/>
            <person name="Martinez A.T."/>
            <person name="Grigoriev I.V."/>
        </authorList>
    </citation>
    <scope>NUCLEOTIDE SEQUENCE</scope>
    <source>
        <strain evidence="2">AH 44721</strain>
    </source>
</reference>
<feature type="compositionally biased region" description="Basic residues" evidence="1">
    <location>
        <begin position="63"/>
        <end position="79"/>
    </location>
</feature>
<evidence type="ECO:0000313" key="3">
    <source>
        <dbReference type="Proteomes" id="UP000724874"/>
    </source>
</evidence>
<keyword evidence="3" id="KW-1185">Reference proteome</keyword>
<feature type="region of interest" description="Disordered" evidence="1">
    <location>
        <begin position="310"/>
        <end position="355"/>
    </location>
</feature>
<accession>A0A9P5N987</accession>
<dbReference type="Proteomes" id="UP000724874">
    <property type="component" value="Unassembled WGS sequence"/>
</dbReference>
<name>A0A9P5N987_GYMJU</name>
<feature type="compositionally biased region" description="Polar residues" evidence="1">
    <location>
        <begin position="325"/>
        <end position="344"/>
    </location>
</feature>
<evidence type="ECO:0000313" key="2">
    <source>
        <dbReference type="EMBL" id="KAF8873748.1"/>
    </source>
</evidence>
<feature type="compositionally biased region" description="Basic residues" evidence="1">
    <location>
        <begin position="625"/>
        <end position="637"/>
    </location>
</feature>
<sequence length="637" mass="69058">MSSQPPPLCCSARIAQHKAAIAAEPLPEAELTSSPKKKQGHKQVRSNANEIVTKCQRGEGKGKEKKKEKKKEKEKKKKDKKQEKRRECRARRKMDMQCAAEDTAEDMKGTPEKLTLVEKWLVDKGTTITPPKHSHQEPMASSLPLCSPSQPNGHQGKQQQQHQQQCTTTTKSTTSDSDSHASNDDGANDANDAVNANNANSTCEQHCEPNDNTKSTHKPRHEHLKAQAHPQVCESPPIINAGSNALNSMASPSISSVLPHSALGIPVGPPSCCIHFSIDGEGDTVMGMPDQESVTPSTLLKQDKAIHQSEYDISNLPTPKYQPPANGSSRSWGATSHGRSQGNVHNFGDPSPAESDMAAPLPRGHANLMITNEQPSTLTVNNANSVLKVNNTLQSTETDVVDSKSASPMESSFVASVIPPSFHSHSSQSHLVSLAHTVTSHSCSPFVASTSVQEGLGSLSSGGPSKMQQDHKDLLLAFLGIDLKIPYLSFNLHNAFIKHCAILEATQIVMKLCHNEEWQALEHAKVEGQKSDNDVWGFPSSVPYTLEQLKAWVKARNQEKGEKKVKLVGSSKRQASPEKKSKLKSKQQVSSEKAKSKSKKKKEVSSSSSEQSRSPSPAPAPKKSTSSKKKKANNNPV</sequence>
<dbReference type="GO" id="GO:0016973">
    <property type="term" value="P:poly(A)+ mRNA export from nucleus"/>
    <property type="evidence" value="ECO:0007669"/>
    <property type="project" value="TreeGrafter"/>
</dbReference>
<dbReference type="AlphaFoldDB" id="A0A9P5N987"/>
<dbReference type="GO" id="GO:0005634">
    <property type="term" value="C:nucleus"/>
    <property type="evidence" value="ECO:0007669"/>
    <property type="project" value="TreeGrafter"/>
</dbReference>
<evidence type="ECO:0000256" key="1">
    <source>
        <dbReference type="SAM" id="MobiDB-lite"/>
    </source>
</evidence>
<feature type="compositionally biased region" description="Low complexity" evidence="1">
    <location>
        <begin position="605"/>
        <end position="615"/>
    </location>
</feature>